<keyword evidence="3" id="KW-1185">Reference proteome</keyword>
<organism evidence="2 3">
    <name type="scientific">Blastocystis sp. subtype 1 (strain ATCC 50177 / NandII)</name>
    <dbReference type="NCBI Taxonomy" id="478820"/>
    <lineage>
        <taxon>Eukaryota</taxon>
        <taxon>Sar</taxon>
        <taxon>Stramenopiles</taxon>
        <taxon>Bigyra</taxon>
        <taxon>Opalozoa</taxon>
        <taxon>Opalinata</taxon>
        <taxon>Blastocystidae</taxon>
        <taxon>Blastocystis</taxon>
    </lineage>
</organism>
<evidence type="ECO:0000313" key="3">
    <source>
        <dbReference type="Proteomes" id="UP000078348"/>
    </source>
</evidence>
<evidence type="ECO:0000313" key="2">
    <source>
        <dbReference type="EMBL" id="OAO11984.1"/>
    </source>
</evidence>
<keyword evidence="1" id="KW-1133">Transmembrane helix</keyword>
<feature type="transmembrane region" description="Helical" evidence="1">
    <location>
        <begin position="800"/>
        <end position="823"/>
    </location>
</feature>
<dbReference type="EMBL" id="LXWW01000571">
    <property type="protein sequence ID" value="OAO11984.1"/>
    <property type="molecule type" value="Genomic_DNA"/>
</dbReference>
<keyword evidence="1" id="KW-0472">Membrane</keyword>
<reference evidence="2 3" key="1">
    <citation type="submission" date="2016-05" db="EMBL/GenBank/DDBJ databases">
        <title>Nuclear genome of Blastocystis sp. subtype 1 NandII.</title>
        <authorList>
            <person name="Gentekaki E."/>
            <person name="Curtis B."/>
            <person name="Stairs C."/>
            <person name="Eme L."/>
            <person name="Herman E."/>
            <person name="Klimes V."/>
            <person name="Arias M.C."/>
            <person name="Elias M."/>
            <person name="Hilliou F."/>
            <person name="Klute M."/>
            <person name="Malik S.-B."/>
            <person name="Pightling A."/>
            <person name="Rachubinski R."/>
            <person name="Salas D."/>
            <person name="Schlacht A."/>
            <person name="Suga H."/>
            <person name="Archibald J."/>
            <person name="Ball S.G."/>
            <person name="Clark G."/>
            <person name="Dacks J."/>
            <person name="Van Der Giezen M."/>
            <person name="Tsaousis A."/>
            <person name="Roger A."/>
        </authorList>
    </citation>
    <scope>NUCLEOTIDE SEQUENCE [LARGE SCALE GENOMIC DNA]</scope>
    <source>
        <strain evidence="3">ATCC 50177 / NandII</strain>
    </source>
</reference>
<gene>
    <name evidence="2" type="ORF">AV274_6378</name>
</gene>
<evidence type="ECO:0000256" key="1">
    <source>
        <dbReference type="SAM" id="Phobius"/>
    </source>
</evidence>
<dbReference type="Proteomes" id="UP000078348">
    <property type="component" value="Unassembled WGS sequence"/>
</dbReference>
<proteinExistence type="predicted"/>
<name>A0A196S7M2_BLAHN</name>
<accession>A0A196S7M2</accession>
<dbReference type="AlphaFoldDB" id="A0A196S7M2"/>
<sequence length="849" mass="94670">MITTERLSSGTFIACAENPAGKGQIIVKDTKGTIFTSYSAQKLSDQKSLFCYLEGADSAKWSISPETEGVSMDKYGGLSIKANEVRPKQTYTITATTKEGNTTLHFDIEIYGCEYGDFLVINTNMPYRRMELYSGDTLVFNNTLPATLGLCVPVATYRYVVYNNYISRRYVTMNDDHGTRYHTVITCAIATYEGTFSNDPKAKPSISFPQVIYVPKKDSKRTHLLSQGPIGRVVIEPEVKFDSVLFDLLLRPVEEPTTYTITAFHGEESVKSTFTVYSDACPEGYSLIDVTTTGYCSGSMFTLPDLEPDTYFEEEMSFCIQEKSFNATLLTSDSCALQFLKDGFVFFEHAPTHSSITVTVRRFEPVTFASQLAFSTDAPKSKWARVKFDDSAWKKGMEGSWGAFTSSSAWFRAPFTMDKGFSSCRLFVRGEGSARIFVNGNAFSRTTLTETGVAIVIPPAYLAERNVIAVEVAKGASSTIRFGLSVMLTNAPLTQTMDGEASAIQPHPDSSHPAKDAFNGNSYGRYWVTDAVPAELIFTFHNDAQHVVNAIQIARETAAPSFAFDVVGVNGEERVTLASFNRDSIEQQSKTRALSRFSFPNLRAFASYHFVFTAANLTQPIKIFYVFLYTRPLFACPKKYGFKGVVDGTTLYKRCPLGYTGRKAVSCVHENDETFWTESREQCYPTNPAKDYEFMDWTFTIRGITGKVWQEGRPMTEMLAEETPMAGRDISYLYEDYEVDGEATMLTVHSRCLLDRGLSAVVKRKLKKLEPRFSELVSKWMGVECTASIGKVIIRHHVNWALVITVSVVSVVVITLVAVYLSFRHKKGAVKHLQKGINPNGDDKASLLV</sequence>
<comment type="caution">
    <text evidence="2">The sequence shown here is derived from an EMBL/GenBank/DDBJ whole genome shotgun (WGS) entry which is preliminary data.</text>
</comment>
<dbReference type="Gene3D" id="2.60.120.260">
    <property type="entry name" value="Galactose-binding domain-like"/>
    <property type="match status" value="1"/>
</dbReference>
<protein>
    <submittedName>
        <fullName evidence="2">Uncharacterized protein</fullName>
    </submittedName>
</protein>
<keyword evidence="1" id="KW-0812">Transmembrane</keyword>